<keyword evidence="6" id="KW-1185">Reference proteome</keyword>
<evidence type="ECO:0000259" key="4">
    <source>
        <dbReference type="Pfam" id="PF04471"/>
    </source>
</evidence>
<dbReference type="Gene3D" id="3.30.65.10">
    <property type="entry name" value="Bacterial Topoisomerase I, domain 1"/>
    <property type="match status" value="1"/>
</dbReference>
<keyword evidence="2" id="KW-1133">Transmembrane helix</keyword>
<keyword evidence="5" id="KW-0255">Endonuclease</keyword>
<dbReference type="Pfam" id="PF04471">
    <property type="entry name" value="Mrr_cat"/>
    <property type="match status" value="1"/>
</dbReference>
<dbReference type="InterPro" id="IPR011335">
    <property type="entry name" value="Restrct_endonuc-II-like"/>
</dbReference>
<keyword evidence="2" id="KW-0812">Transmembrane</keyword>
<dbReference type="PANTHER" id="PTHR30015:SF7">
    <property type="entry name" value="TYPE IV METHYL-DIRECTED RESTRICTION ENZYME ECOKMRR"/>
    <property type="match status" value="1"/>
</dbReference>
<feature type="domain" description="DNA topoisomerase type IA zn finger" evidence="3">
    <location>
        <begin position="232"/>
        <end position="264"/>
    </location>
</feature>
<protein>
    <submittedName>
        <fullName evidence="5">Restriction endonuclease</fullName>
    </submittedName>
</protein>
<dbReference type="PANTHER" id="PTHR30015">
    <property type="entry name" value="MRR RESTRICTION SYSTEM PROTEIN"/>
    <property type="match status" value="1"/>
</dbReference>
<keyword evidence="2" id="KW-0472">Membrane</keyword>
<evidence type="ECO:0000313" key="5">
    <source>
        <dbReference type="EMBL" id="KRG55342.1"/>
    </source>
</evidence>
<dbReference type="Gene3D" id="3.40.1350.10">
    <property type="match status" value="1"/>
</dbReference>
<dbReference type="SUPFAM" id="SSF57783">
    <property type="entry name" value="Zinc beta-ribbon"/>
    <property type="match status" value="1"/>
</dbReference>
<feature type="transmembrane region" description="Helical" evidence="2">
    <location>
        <begin position="21"/>
        <end position="41"/>
    </location>
</feature>
<proteinExistence type="predicted"/>
<evidence type="ECO:0000256" key="2">
    <source>
        <dbReference type="SAM" id="Phobius"/>
    </source>
</evidence>
<evidence type="ECO:0000256" key="1">
    <source>
        <dbReference type="SAM" id="MobiDB-lite"/>
    </source>
</evidence>
<gene>
    <name evidence="5" type="ORF">ABB22_14355</name>
</gene>
<dbReference type="InterPro" id="IPR013498">
    <property type="entry name" value="Topo_IA_Znf"/>
</dbReference>
<dbReference type="GO" id="GO:0004519">
    <property type="term" value="F:endonuclease activity"/>
    <property type="evidence" value="ECO:0007669"/>
    <property type="project" value="UniProtKB-KW"/>
</dbReference>
<organism evidence="5 6">
    <name type="scientific">Stenotrophomonas nitritireducens</name>
    <dbReference type="NCBI Taxonomy" id="83617"/>
    <lineage>
        <taxon>Bacteria</taxon>
        <taxon>Pseudomonadati</taxon>
        <taxon>Pseudomonadota</taxon>
        <taxon>Gammaproteobacteria</taxon>
        <taxon>Lysobacterales</taxon>
        <taxon>Lysobacteraceae</taxon>
        <taxon>Stenotrophomonas</taxon>
    </lineage>
</organism>
<keyword evidence="5" id="KW-0378">Hydrolase</keyword>
<evidence type="ECO:0000313" key="6">
    <source>
        <dbReference type="Proteomes" id="UP000050902"/>
    </source>
</evidence>
<feature type="region of interest" description="Disordered" evidence="1">
    <location>
        <begin position="214"/>
        <end position="233"/>
    </location>
</feature>
<dbReference type="InterPro" id="IPR011856">
    <property type="entry name" value="tRNA_endonuc-like_dom_sf"/>
</dbReference>
<feature type="transmembrane region" description="Helical" evidence="2">
    <location>
        <begin position="53"/>
        <end position="75"/>
    </location>
</feature>
<comment type="caution">
    <text evidence="5">The sequence shown here is derived from an EMBL/GenBank/DDBJ whole genome shotgun (WGS) entry which is preliminary data.</text>
</comment>
<dbReference type="Pfam" id="PF01396">
    <property type="entry name" value="Zn_ribbon_Top1"/>
    <property type="match status" value="1"/>
</dbReference>
<dbReference type="Proteomes" id="UP000050902">
    <property type="component" value="Unassembled WGS sequence"/>
</dbReference>
<accession>A0ABR5NH00</accession>
<dbReference type="RefSeq" id="WP_055773220.1">
    <property type="nucleotide sequence ID" value="NZ_LDJG01000024.1"/>
</dbReference>
<keyword evidence="5" id="KW-0540">Nuclease</keyword>
<sequence>MGRRRRNDGLMDAMAALPWPAGIAAGILGFLVLRLGLPAWLGDAGPFAGALSPMSGVLACLWLAACLLGALISAIRSRNRRRLLDTRTDLESLSATGWRNFERLVGEAFRRQSHAVEENHHGGPDGGIDLVLVKNGRRILVQCKQWRSEQVGVAIVREMYGLLVHHHADAVKIVSTGAYTEAAAAFAAGKPIELITGEQLLAMIRAVQPAAPTSASATDARQPASASPTHVTTCPRCGAAMVERRNRQTGAFFMGCSRFPTCRGTA</sequence>
<name>A0ABR5NH00_9GAMM</name>
<dbReference type="InterPro" id="IPR007560">
    <property type="entry name" value="Restrct_endonuc_IV_Mrr"/>
</dbReference>
<evidence type="ECO:0000259" key="3">
    <source>
        <dbReference type="Pfam" id="PF01396"/>
    </source>
</evidence>
<dbReference type="EMBL" id="LDJG01000024">
    <property type="protein sequence ID" value="KRG55342.1"/>
    <property type="molecule type" value="Genomic_DNA"/>
</dbReference>
<dbReference type="InterPro" id="IPR052906">
    <property type="entry name" value="Type_IV_Methyl-Rstrct_Enzyme"/>
</dbReference>
<feature type="domain" description="Restriction endonuclease type IV Mrr" evidence="4">
    <location>
        <begin position="95"/>
        <end position="204"/>
    </location>
</feature>
<reference evidence="5 6" key="1">
    <citation type="submission" date="2015-05" db="EMBL/GenBank/DDBJ databases">
        <title>Genome sequencing and analysis of members of genus Stenotrophomonas.</title>
        <authorList>
            <person name="Patil P.P."/>
            <person name="Midha S."/>
            <person name="Patil P.B."/>
        </authorList>
    </citation>
    <scope>NUCLEOTIDE SEQUENCE [LARGE SCALE GENOMIC DNA]</scope>
    <source>
        <strain evidence="5 6">DSM 12575</strain>
    </source>
</reference>
<dbReference type="SUPFAM" id="SSF52980">
    <property type="entry name" value="Restriction endonuclease-like"/>
    <property type="match status" value="1"/>
</dbReference>